<keyword evidence="1" id="KW-1133">Transmembrane helix</keyword>
<organism evidence="2 3">
    <name type="scientific">Candidatus Coproplasma stercoripullorum</name>
    <dbReference type="NCBI Taxonomy" id="2840751"/>
    <lineage>
        <taxon>Bacteria</taxon>
        <taxon>Bacillati</taxon>
        <taxon>Bacillota</taxon>
        <taxon>Clostridia</taxon>
        <taxon>Eubacteriales</taxon>
        <taxon>Candidatus Coproplasma</taxon>
    </lineage>
</organism>
<comment type="caution">
    <text evidence="2">The sequence shown here is derived from an EMBL/GenBank/DDBJ whole genome shotgun (WGS) entry which is preliminary data.</text>
</comment>
<accession>A0A9D1DBH4</accession>
<keyword evidence="1" id="KW-0472">Membrane</keyword>
<reference evidence="2" key="1">
    <citation type="submission" date="2020-10" db="EMBL/GenBank/DDBJ databases">
        <authorList>
            <person name="Gilroy R."/>
        </authorList>
    </citation>
    <scope>NUCLEOTIDE SEQUENCE</scope>
    <source>
        <strain evidence="2">ChiW25-3613</strain>
    </source>
</reference>
<name>A0A9D1DBH4_9FIRM</name>
<proteinExistence type="predicted"/>
<evidence type="ECO:0000256" key="1">
    <source>
        <dbReference type="SAM" id="Phobius"/>
    </source>
</evidence>
<sequence>MTKRKIAIISGIAAAIVIVAVVLGLYFGGVIGNYVHRTLNDFSGFSDFSSKEVKSIDINFFNYDEGEEVDCTITDGSDIAFISSLFKNARYELQEYSGYPGQSSYNVTFNFNDGGSSFINTLCVKVGGRYYYCESYEELSSAIGSAIEGLDWTITKY</sequence>
<protein>
    <submittedName>
        <fullName evidence="2">Uncharacterized protein</fullName>
    </submittedName>
</protein>
<dbReference type="AlphaFoldDB" id="A0A9D1DBH4"/>
<dbReference type="Proteomes" id="UP000824179">
    <property type="component" value="Unassembled WGS sequence"/>
</dbReference>
<reference evidence="2" key="2">
    <citation type="journal article" date="2021" name="PeerJ">
        <title>Extensive microbial diversity within the chicken gut microbiome revealed by metagenomics and culture.</title>
        <authorList>
            <person name="Gilroy R."/>
            <person name="Ravi A."/>
            <person name="Getino M."/>
            <person name="Pursley I."/>
            <person name="Horton D.L."/>
            <person name="Alikhan N.F."/>
            <person name="Baker D."/>
            <person name="Gharbi K."/>
            <person name="Hall N."/>
            <person name="Watson M."/>
            <person name="Adriaenssens E.M."/>
            <person name="Foster-Nyarko E."/>
            <person name="Jarju S."/>
            <person name="Secka A."/>
            <person name="Antonio M."/>
            <person name="Oren A."/>
            <person name="Chaudhuri R.R."/>
            <person name="La Ragione R."/>
            <person name="Hildebrand F."/>
            <person name="Pallen M.J."/>
        </authorList>
    </citation>
    <scope>NUCLEOTIDE SEQUENCE</scope>
    <source>
        <strain evidence="2">ChiW25-3613</strain>
    </source>
</reference>
<dbReference type="EMBL" id="DVHB01000091">
    <property type="protein sequence ID" value="HIR39783.1"/>
    <property type="molecule type" value="Genomic_DNA"/>
</dbReference>
<gene>
    <name evidence="2" type="ORF">IAB90_05310</name>
</gene>
<keyword evidence="1" id="KW-0812">Transmembrane</keyword>
<evidence type="ECO:0000313" key="2">
    <source>
        <dbReference type="EMBL" id="HIR39783.1"/>
    </source>
</evidence>
<feature type="transmembrane region" description="Helical" evidence="1">
    <location>
        <begin position="6"/>
        <end position="27"/>
    </location>
</feature>
<evidence type="ECO:0000313" key="3">
    <source>
        <dbReference type="Proteomes" id="UP000824179"/>
    </source>
</evidence>